<dbReference type="Proteomes" id="UP000176287">
    <property type="component" value="Unassembled WGS sequence"/>
</dbReference>
<dbReference type="InterPro" id="IPR036397">
    <property type="entry name" value="RNaseH_sf"/>
</dbReference>
<sequence>MTMATKKEIFKQYGSEYWAANKGRKTEILDAVSEVTGMHRKAAVRKFRALQMQDSAHEDKRGKKTFYTADVTAALKFIWEAGNRVCGELLCPVIAEYVSILKRDKQWMHSSEATDKLLRMSESTVKRRVGKFFRIHRGRKGLSATSPSALKHIIPIFTGPWEDKPPGWGQVDTVVHCGSSLLGDLVYTLNYTDAATLSVIPRAQWNKGQEATQNGMAYIKKRIPFQLLGAHPDSGSEFINRFVADWCEQEHIELSRSRPGKKNDNMYVEERNGHVIRKHVGYMRLDCKQSVAALNKVYDVLTPYLMHFVAVRRTLKKERIGARYRRTYEKKAMTPYVRILAHSGVADEVKERLRKEHKMLNPLLLKREIDKRLQMLYDVQKRYGKSKYEPRISVTVSNEL</sequence>
<evidence type="ECO:0000259" key="1">
    <source>
        <dbReference type="PROSITE" id="PS50994"/>
    </source>
</evidence>
<name>A0A1G2CKN6_9BACT</name>
<reference evidence="2 3" key="1">
    <citation type="journal article" date="2016" name="Nat. Commun.">
        <title>Thousands of microbial genomes shed light on interconnected biogeochemical processes in an aquifer system.</title>
        <authorList>
            <person name="Anantharaman K."/>
            <person name="Brown C.T."/>
            <person name="Hug L.A."/>
            <person name="Sharon I."/>
            <person name="Castelle C.J."/>
            <person name="Probst A.J."/>
            <person name="Thomas B.C."/>
            <person name="Singh A."/>
            <person name="Wilkins M.J."/>
            <person name="Karaoz U."/>
            <person name="Brodie E.L."/>
            <person name="Williams K.H."/>
            <person name="Hubbard S.S."/>
            <person name="Banfield J.F."/>
        </authorList>
    </citation>
    <scope>NUCLEOTIDE SEQUENCE [LARGE SCALE GENOMIC DNA]</scope>
</reference>
<dbReference type="InterPro" id="IPR012337">
    <property type="entry name" value="RNaseH-like_sf"/>
</dbReference>
<dbReference type="InterPro" id="IPR001584">
    <property type="entry name" value="Integrase_cat-core"/>
</dbReference>
<dbReference type="EMBL" id="MHKZ01000008">
    <property type="protein sequence ID" value="OGZ00988.1"/>
    <property type="molecule type" value="Genomic_DNA"/>
</dbReference>
<protein>
    <recommendedName>
        <fullName evidence="1">Integrase catalytic domain-containing protein</fullName>
    </recommendedName>
</protein>
<evidence type="ECO:0000313" key="2">
    <source>
        <dbReference type="EMBL" id="OGZ00988.1"/>
    </source>
</evidence>
<feature type="domain" description="Integrase catalytic" evidence="1">
    <location>
        <begin position="161"/>
        <end position="343"/>
    </location>
</feature>
<dbReference type="GO" id="GO:0003676">
    <property type="term" value="F:nucleic acid binding"/>
    <property type="evidence" value="ECO:0007669"/>
    <property type="project" value="InterPro"/>
</dbReference>
<dbReference type="Gene3D" id="3.30.420.10">
    <property type="entry name" value="Ribonuclease H-like superfamily/Ribonuclease H"/>
    <property type="match status" value="1"/>
</dbReference>
<dbReference type="AlphaFoldDB" id="A0A1G2CKN6"/>
<dbReference type="SUPFAM" id="SSF53098">
    <property type="entry name" value="Ribonuclease H-like"/>
    <property type="match status" value="1"/>
</dbReference>
<evidence type="ECO:0000313" key="3">
    <source>
        <dbReference type="Proteomes" id="UP000176287"/>
    </source>
</evidence>
<comment type="caution">
    <text evidence="2">The sequence shown here is derived from an EMBL/GenBank/DDBJ whole genome shotgun (WGS) entry which is preliminary data.</text>
</comment>
<accession>A0A1G2CKN6</accession>
<organism evidence="2 3">
    <name type="scientific">Candidatus Liptonbacteria bacterium RIFCSPLOWO2_01_FULL_45_15</name>
    <dbReference type="NCBI Taxonomy" id="1798649"/>
    <lineage>
        <taxon>Bacteria</taxon>
        <taxon>Candidatus Liptoniibacteriota</taxon>
    </lineage>
</organism>
<gene>
    <name evidence="2" type="ORF">A3B13_02700</name>
</gene>
<dbReference type="PROSITE" id="PS50994">
    <property type="entry name" value="INTEGRASE"/>
    <property type="match status" value="1"/>
</dbReference>
<proteinExistence type="predicted"/>
<dbReference type="GO" id="GO:0015074">
    <property type="term" value="P:DNA integration"/>
    <property type="evidence" value="ECO:0007669"/>
    <property type="project" value="InterPro"/>
</dbReference>